<evidence type="ECO:0000256" key="10">
    <source>
        <dbReference type="ARBA" id="ARBA00023098"/>
    </source>
</evidence>
<dbReference type="InterPro" id="IPR005218">
    <property type="entry name" value="Diacylglycerol/lipid_kinase"/>
</dbReference>
<evidence type="ECO:0000313" key="15">
    <source>
        <dbReference type="Proteomes" id="UP000078454"/>
    </source>
</evidence>
<evidence type="ECO:0000256" key="6">
    <source>
        <dbReference type="ARBA" id="ARBA00022741"/>
    </source>
</evidence>
<dbReference type="PROSITE" id="PS50146">
    <property type="entry name" value="DAGK"/>
    <property type="match status" value="1"/>
</dbReference>
<dbReference type="OrthoDB" id="9786026at2"/>
<gene>
    <name evidence="14" type="ORF">A8708_15605</name>
</gene>
<keyword evidence="11" id="KW-0594">Phospholipid biosynthesis</keyword>
<dbReference type="InterPro" id="IPR045540">
    <property type="entry name" value="YegS/DAGK_C"/>
</dbReference>
<dbReference type="GO" id="GO:0005524">
    <property type="term" value="F:ATP binding"/>
    <property type="evidence" value="ECO:0007669"/>
    <property type="project" value="UniProtKB-KW"/>
</dbReference>
<evidence type="ECO:0000256" key="9">
    <source>
        <dbReference type="ARBA" id="ARBA00022842"/>
    </source>
</evidence>
<protein>
    <recommendedName>
        <fullName evidence="13">DAGKc domain-containing protein</fullName>
    </recommendedName>
</protein>
<keyword evidence="15" id="KW-1185">Reference proteome</keyword>
<dbReference type="Gene3D" id="2.60.200.40">
    <property type="match status" value="1"/>
</dbReference>
<evidence type="ECO:0000259" key="13">
    <source>
        <dbReference type="PROSITE" id="PS50146"/>
    </source>
</evidence>
<reference evidence="14 15" key="1">
    <citation type="submission" date="2016-05" db="EMBL/GenBank/DDBJ databases">
        <title>Paenibacillus sp. 1ZS3-15 nov., isolated from the rhizosphere soil.</title>
        <authorList>
            <person name="Zhang X.X."/>
            <person name="Zhang J."/>
        </authorList>
    </citation>
    <scope>NUCLEOTIDE SEQUENCE [LARGE SCALE GENOMIC DNA]</scope>
    <source>
        <strain evidence="14 15">1ZS3-15</strain>
    </source>
</reference>
<dbReference type="PANTHER" id="PTHR12358:SF106">
    <property type="entry name" value="LIPID KINASE YEGS"/>
    <property type="match status" value="1"/>
</dbReference>
<dbReference type="Pfam" id="PF00781">
    <property type="entry name" value="DAGK_cat"/>
    <property type="match status" value="1"/>
</dbReference>
<dbReference type="Gene3D" id="3.40.50.10330">
    <property type="entry name" value="Probable inorganic polyphosphate/atp-NAD kinase, domain 1"/>
    <property type="match status" value="1"/>
</dbReference>
<accession>A0A198A9M4</accession>
<evidence type="ECO:0000313" key="14">
    <source>
        <dbReference type="EMBL" id="OAS17648.1"/>
    </source>
</evidence>
<dbReference type="InterPro" id="IPR001206">
    <property type="entry name" value="Diacylglycerol_kinase_cat_dom"/>
</dbReference>
<comment type="similarity">
    <text evidence="2">Belongs to the diacylglycerol/lipid kinase family.</text>
</comment>
<evidence type="ECO:0000256" key="7">
    <source>
        <dbReference type="ARBA" id="ARBA00022777"/>
    </source>
</evidence>
<dbReference type="Proteomes" id="UP000078454">
    <property type="component" value="Unassembled WGS sequence"/>
</dbReference>
<dbReference type="InterPro" id="IPR017438">
    <property type="entry name" value="ATP-NAD_kinase_N"/>
</dbReference>
<name>A0A198A9M4_9BACL</name>
<dbReference type="InterPro" id="IPR050187">
    <property type="entry name" value="Lipid_Phosphate_FormReg"/>
</dbReference>
<sequence length="317" mass="34157">MELIGIIVNPLSGNGRGSHIWGEVQAYLQENHIAYLAKLTTHAGEATQLAITLIQTHHVQRIIIIGGDGTVHEAACGIWQYQKHQNSNDSSPDCAIAVIPAGTGNDFAKAYGIPNHPLEALHIALHAAYTLQIDLLQASQMQQVAVNSIGAGFDGMVAKITNEASYKKFLNRLGLGKLSYFISILRVFATYQPSTAWLEVDGLITKLPNMWLAAVANIPFYGGAIQICPVASPTDGIADVVVIQSKSRLRLLPVLFTVYQGKHTQHPAVSFYKGKSISIQTEHPLLVQADGEFAGSTPLQIELIPAAITVIRAKPTA</sequence>
<dbReference type="EMBL" id="LYPB01000071">
    <property type="protein sequence ID" value="OAS17648.1"/>
    <property type="molecule type" value="Genomic_DNA"/>
</dbReference>
<organism evidence="14 15">
    <name type="scientific">Paenibacillus oryzisoli</name>
    <dbReference type="NCBI Taxonomy" id="1850517"/>
    <lineage>
        <taxon>Bacteria</taxon>
        <taxon>Bacillati</taxon>
        <taxon>Bacillota</taxon>
        <taxon>Bacilli</taxon>
        <taxon>Bacillales</taxon>
        <taxon>Paenibacillaceae</taxon>
        <taxon>Paenibacillus</taxon>
    </lineage>
</organism>
<comment type="cofactor">
    <cofactor evidence="1">
        <name>Mg(2+)</name>
        <dbReference type="ChEBI" id="CHEBI:18420"/>
    </cofactor>
</comment>
<evidence type="ECO:0000256" key="12">
    <source>
        <dbReference type="ARBA" id="ARBA00023264"/>
    </source>
</evidence>
<keyword evidence="9" id="KW-0460">Magnesium</keyword>
<proteinExistence type="inferred from homology"/>
<keyword evidence="4" id="KW-0808">Transferase</keyword>
<keyword evidence="3" id="KW-0444">Lipid biosynthesis</keyword>
<dbReference type="GO" id="GO:0046872">
    <property type="term" value="F:metal ion binding"/>
    <property type="evidence" value="ECO:0007669"/>
    <property type="project" value="UniProtKB-KW"/>
</dbReference>
<dbReference type="STRING" id="1850517.A8708_15605"/>
<keyword evidence="8" id="KW-0067">ATP-binding</keyword>
<evidence type="ECO:0000256" key="3">
    <source>
        <dbReference type="ARBA" id="ARBA00022516"/>
    </source>
</evidence>
<evidence type="ECO:0000256" key="8">
    <source>
        <dbReference type="ARBA" id="ARBA00022840"/>
    </source>
</evidence>
<keyword evidence="12" id="KW-1208">Phospholipid metabolism</keyword>
<dbReference type="GO" id="GO:0016301">
    <property type="term" value="F:kinase activity"/>
    <property type="evidence" value="ECO:0007669"/>
    <property type="project" value="UniProtKB-KW"/>
</dbReference>
<dbReference type="SUPFAM" id="SSF111331">
    <property type="entry name" value="NAD kinase/diacylglycerol kinase-like"/>
    <property type="match status" value="1"/>
</dbReference>
<comment type="caution">
    <text evidence="14">The sequence shown here is derived from an EMBL/GenBank/DDBJ whole genome shotgun (WGS) entry which is preliminary data.</text>
</comment>
<feature type="domain" description="DAGKc" evidence="13">
    <location>
        <begin position="1"/>
        <end position="142"/>
    </location>
</feature>
<dbReference type="NCBIfam" id="TIGR00147">
    <property type="entry name" value="YegS/Rv2252/BmrU family lipid kinase"/>
    <property type="match status" value="1"/>
</dbReference>
<dbReference type="GO" id="GO:0005886">
    <property type="term" value="C:plasma membrane"/>
    <property type="evidence" value="ECO:0007669"/>
    <property type="project" value="TreeGrafter"/>
</dbReference>
<evidence type="ECO:0000256" key="1">
    <source>
        <dbReference type="ARBA" id="ARBA00001946"/>
    </source>
</evidence>
<keyword evidence="10" id="KW-0443">Lipid metabolism</keyword>
<keyword evidence="5" id="KW-0479">Metal-binding</keyword>
<dbReference type="PANTHER" id="PTHR12358">
    <property type="entry name" value="SPHINGOSINE KINASE"/>
    <property type="match status" value="1"/>
</dbReference>
<keyword evidence="6" id="KW-0547">Nucleotide-binding</keyword>
<evidence type="ECO:0000256" key="2">
    <source>
        <dbReference type="ARBA" id="ARBA00005983"/>
    </source>
</evidence>
<dbReference type="SMART" id="SM00046">
    <property type="entry name" value="DAGKc"/>
    <property type="match status" value="1"/>
</dbReference>
<dbReference type="Pfam" id="PF19279">
    <property type="entry name" value="YegS_C"/>
    <property type="match status" value="1"/>
</dbReference>
<dbReference type="InterPro" id="IPR016064">
    <property type="entry name" value="NAD/diacylglycerol_kinase_sf"/>
</dbReference>
<dbReference type="RefSeq" id="WP_068665598.1">
    <property type="nucleotide sequence ID" value="NZ_LYPB01000071.1"/>
</dbReference>
<dbReference type="AlphaFoldDB" id="A0A198A9M4"/>
<keyword evidence="7" id="KW-0418">Kinase</keyword>
<dbReference type="GO" id="GO:0008654">
    <property type="term" value="P:phospholipid biosynthetic process"/>
    <property type="evidence" value="ECO:0007669"/>
    <property type="project" value="UniProtKB-KW"/>
</dbReference>
<evidence type="ECO:0000256" key="5">
    <source>
        <dbReference type="ARBA" id="ARBA00022723"/>
    </source>
</evidence>
<evidence type="ECO:0000256" key="11">
    <source>
        <dbReference type="ARBA" id="ARBA00023209"/>
    </source>
</evidence>
<evidence type="ECO:0000256" key="4">
    <source>
        <dbReference type="ARBA" id="ARBA00022679"/>
    </source>
</evidence>